<proteinExistence type="predicted"/>
<reference evidence="2" key="1">
    <citation type="submission" date="2021-02" db="EMBL/GenBank/DDBJ databases">
        <authorList>
            <person name="Dougan E. K."/>
            <person name="Rhodes N."/>
            <person name="Thang M."/>
            <person name="Chan C."/>
        </authorList>
    </citation>
    <scope>NUCLEOTIDE SEQUENCE</scope>
</reference>
<name>A0A812V043_9DINO</name>
<feature type="transmembrane region" description="Helical" evidence="1">
    <location>
        <begin position="295"/>
        <end position="317"/>
    </location>
</feature>
<dbReference type="GO" id="GO:0022857">
    <property type="term" value="F:transmembrane transporter activity"/>
    <property type="evidence" value="ECO:0007669"/>
    <property type="project" value="InterPro"/>
</dbReference>
<dbReference type="AlphaFoldDB" id="A0A812V043"/>
<dbReference type="PANTHER" id="PTHR24002">
    <property type="entry name" value="SOLUTE CARRIER FAMILY 22 MEMBER 18"/>
    <property type="match status" value="1"/>
</dbReference>
<organism evidence="2 3">
    <name type="scientific">Symbiodinium natans</name>
    <dbReference type="NCBI Taxonomy" id="878477"/>
    <lineage>
        <taxon>Eukaryota</taxon>
        <taxon>Sar</taxon>
        <taxon>Alveolata</taxon>
        <taxon>Dinophyceae</taxon>
        <taxon>Suessiales</taxon>
        <taxon>Symbiodiniaceae</taxon>
        <taxon>Symbiodinium</taxon>
    </lineage>
</organism>
<evidence type="ECO:0000313" key="3">
    <source>
        <dbReference type="Proteomes" id="UP000604046"/>
    </source>
</evidence>
<comment type="caution">
    <text evidence="2">The sequence shown here is derived from an EMBL/GenBank/DDBJ whole genome shotgun (WGS) entry which is preliminary data.</text>
</comment>
<feature type="transmembrane region" description="Helical" evidence="1">
    <location>
        <begin position="120"/>
        <end position="141"/>
    </location>
</feature>
<dbReference type="OrthoDB" id="440553at2759"/>
<dbReference type="Pfam" id="PF07690">
    <property type="entry name" value="MFS_1"/>
    <property type="match status" value="1"/>
</dbReference>
<keyword evidence="1" id="KW-0812">Transmembrane</keyword>
<dbReference type="SUPFAM" id="SSF103473">
    <property type="entry name" value="MFS general substrate transporter"/>
    <property type="match status" value="1"/>
</dbReference>
<keyword evidence="3" id="KW-1185">Reference proteome</keyword>
<dbReference type="EMBL" id="CAJNDS010002823">
    <property type="protein sequence ID" value="CAE7609939.1"/>
    <property type="molecule type" value="Genomic_DNA"/>
</dbReference>
<dbReference type="InterPro" id="IPR036259">
    <property type="entry name" value="MFS_trans_sf"/>
</dbReference>
<dbReference type="InterPro" id="IPR011701">
    <property type="entry name" value="MFS"/>
</dbReference>
<dbReference type="PANTHER" id="PTHR24002:SF3">
    <property type="entry name" value="SOLUTE CARRIER FAMILY 22 MEMBER 18"/>
    <property type="match status" value="1"/>
</dbReference>
<evidence type="ECO:0000313" key="2">
    <source>
        <dbReference type="EMBL" id="CAE7609939.1"/>
    </source>
</evidence>
<feature type="transmembrane region" description="Helical" evidence="1">
    <location>
        <begin position="329"/>
        <end position="350"/>
    </location>
</feature>
<evidence type="ECO:0000256" key="1">
    <source>
        <dbReference type="SAM" id="Phobius"/>
    </source>
</evidence>
<protein>
    <submittedName>
        <fullName evidence="2">SLC22A18 protein</fullName>
    </submittedName>
</protein>
<gene>
    <name evidence="2" type="primary">SLC22A18</name>
    <name evidence="2" type="ORF">SNAT2548_LOCUS34670</name>
</gene>
<sequence length="448" mass="46540">MFALLSDALFQHAGSCLERPGRRKAPPAQEEPQQLTFAQRCADFLGAKEEPEALQRLLVAHGTQAVYATAAEASLVVLPYINGQVGGDVQSFAQMSAVASAVQFIGGLAFGRMTDRKGSFWALMTAHGASLGSAFLVANATSKHQLMAAMLPLAMAHGFQASSQIAVTSSTPETRAVAMGRISMTYGAGFFAGTLVTSAAARRLSTRQIAWAAVFLEAGAIAVVAMLYPPDEGAGSQTTDTAGERDFRQLLRRPQVVPLLLSKLANATSGGMLLCMINQFAMDPFSFSASQTSLLMAYVSGVQLLSQGCLVPLLARLSPKSLRLASSSALALPLVGLAAFGTSPAAYVFWLGPLTSAVHGGGTAMGSMLSCLAPDSESGAMVALSMAPLSLGFLLSPLLASWVYQHFGFRMVPAVACGGLLAMTALVELCAEAEIPEAEGCESEATAS</sequence>
<dbReference type="Proteomes" id="UP000604046">
    <property type="component" value="Unassembled WGS sequence"/>
</dbReference>
<feature type="transmembrane region" description="Helical" evidence="1">
    <location>
        <begin position="209"/>
        <end position="228"/>
    </location>
</feature>
<keyword evidence="1" id="KW-1133">Transmembrane helix</keyword>
<dbReference type="GO" id="GO:0005635">
    <property type="term" value="C:nuclear envelope"/>
    <property type="evidence" value="ECO:0007669"/>
    <property type="project" value="TreeGrafter"/>
</dbReference>
<keyword evidence="1" id="KW-0472">Membrane</keyword>
<accession>A0A812V043</accession>
<dbReference type="Gene3D" id="1.20.1250.20">
    <property type="entry name" value="MFS general substrate transporter like domains"/>
    <property type="match status" value="1"/>
</dbReference>
<feature type="transmembrane region" description="Helical" evidence="1">
    <location>
        <begin position="382"/>
        <end position="404"/>
    </location>
</feature>